<evidence type="ECO:0000256" key="7">
    <source>
        <dbReference type="ARBA" id="ARBA00022827"/>
    </source>
</evidence>
<dbReference type="Pfam" id="PF00441">
    <property type="entry name" value="Acyl-CoA_dh_1"/>
    <property type="match status" value="1"/>
</dbReference>
<keyword evidence="9" id="KW-0560">Oxidoreductase</keyword>
<keyword evidence="7 13" id="KW-0274">FAD</keyword>
<dbReference type="RefSeq" id="WP_134190275.1">
    <property type="nucleotide sequence ID" value="NZ_JBHLUW010000035.1"/>
</dbReference>
<dbReference type="PANTHER" id="PTHR43884:SF12">
    <property type="entry name" value="ISOVALERYL-COA DEHYDROGENASE, MITOCHONDRIAL-RELATED"/>
    <property type="match status" value="1"/>
</dbReference>
<evidence type="ECO:0000259" key="14">
    <source>
        <dbReference type="Pfam" id="PF00441"/>
    </source>
</evidence>
<feature type="binding site" evidence="13">
    <location>
        <begin position="347"/>
        <end position="351"/>
    </location>
    <ligand>
        <name>FAD</name>
        <dbReference type="ChEBI" id="CHEBI:57692"/>
    </ligand>
</feature>
<dbReference type="FunFam" id="1.20.140.10:FF:000003">
    <property type="entry name" value="isovaleryl-CoA dehydrogenase, mitochondrial"/>
    <property type="match status" value="1"/>
</dbReference>
<keyword evidence="8" id="KW-0809">Transit peptide</keyword>
<comment type="similarity">
    <text evidence="3">Belongs to the acyl-CoA dehydrogenase family.</text>
</comment>
<evidence type="ECO:0000256" key="4">
    <source>
        <dbReference type="ARBA" id="ARBA00012044"/>
    </source>
</evidence>
<feature type="binding site" evidence="13">
    <location>
        <position position="285"/>
    </location>
    <ligand>
        <name>FAD</name>
        <dbReference type="ChEBI" id="CHEBI:57692"/>
    </ligand>
</feature>
<evidence type="ECO:0000256" key="12">
    <source>
        <dbReference type="PIRSR" id="PIRSR634183-2"/>
    </source>
</evidence>
<feature type="binding site" evidence="13">
    <location>
        <begin position="376"/>
        <end position="378"/>
    </location>
    <ligand>
        <name>FAD</name>
        <dbReference type="ChEBI" id="CHEBI:57692"/>
    </ligand>
</feature>
<feature type="domain" description="Acyl-CoA dehydrogenase/oxidase N-terminal" evidence="16">
    <location>
        <begin position="13"/>
        <end position="124"/>
    </location>
</feature>
<dbReference type="GO" id="GO:0050660">
    <property type="term" value="F:flavin adenine dinucleotide binding"/>
    <property type="evidence" value="ECO:0007669"/>
    <property type="project" value="InterPro"/>
</dbReference>
<feature type="binding site" evidence="12">
    <location>
        <begin position="374"/>
        <end position="375"/>
    </location>
    <ligand>
        <name>substrate</name>
    </ligand>
</feature>
<dbReference type="GO" id="GO:0008470">
    <property type="term" value="F:3-methylbutanoyl-CoA dehydrogenase activity"/>
    <property type="evidence" value="ECO:0007669"/>
    <property type="project" value="UniProtKB-EC"/>
</dbReference>
<dbReference type="InterPro" id="IPR009100">
    <property type="entry name" value="AcylCoA_DH/oxidase_NM_dom_sf"/>
</dbReference>
<evidence type="ECO:0000256" key="1">
    <source>
        <dbReference type="ARBA" id="ARBA00001974"/>
    </source>
</evidence>
<comment type="caution">
    <text evidence="17">The sequence shown here is derived from an EMBL/GenBank/DDBJ whole genome shotgun (WGS) entry which is preliminary data.</text>
</comment>
<proteinExistence type="inferred from homology"/>
<dbReference type="Pfam" id="PF02770">
    <property type="entry name" value="Acyl-CoA_dh_M"/>
    <property type="match status" value="1"/>
</dbReference>
<comment type="cofactor">
    <cofactor evidence="1 13">
        <name>FAD</name>
        <dbReference type="ChEBI" id="CHEBI:57692"/>
    </cofactor>
</comment>
<comment type="pathway">
    <text evidence="2">Amino-acid degradation; L-leucine degradation; (S)-3-hydroxy-3-methylglutaryl-CoA from 3-isovaleryl-CoA: step 1/3.</text>
</comment>
<dbReference type="PROSITE" id="PS00072">
    <property type="entry name" value="ACYL_COA_DH_1"/>
    <property type="match status" value="1"/>
</dbReference>
<feature type="binding site" evidence="12">
    <location>
        <begin position="184"/>
        <end position="185"/>
    </location>
    <ligand>
        <name>substrate</name>
    </ligand>
</feature>
<dbReference type="InterPro" id="IPR034183">
    <property type="entry name" value="IVD"/>
</dbReference>
<evidence type="ECO:0000313" key="17">
    <source>
        <dbReference type="EMBL" id="TDY54144.1"/>
    </source>
</evidence>
<feature type="binding site" evidence="13">
    <location>
        <begin position="162"/>
        <end position="164"/>
    </location>
    <ligand>
        <name>FAD</name>
        <dbReference type="ChEBI" id="CHEBI:57692"/>
    </ligand>
</feature>
<dbReference type="Proteomes" id="UP000295509">
    <property type="component" value="Unassembled WGS sequence"/>
</dbReference>
<dbReference type="GO" id="GO:0006552">
    <property type="term" value="P:L-leucine catabolic process"/>
    <property type="evidence" value="ECO:0007669"/>
    <property type="project" value="TreeGrafter"/>
</dbReference>
<dbReference type="InterPro" id="IPR036250">
    <property type="entry name" value="AcylCo_DH-like_C"/>
</dbReference>
<dbReference type="AlphaFoldDB" id="A0A4R8M3L8"/>
<evidence type="ECO:0000259" key="16">
    <source>
        <dbReference type="Pfam" id="PF02771"/>
    </source>
</evidence>
<evidence type="ECO:0000256" key="5">
    <source>
        <dbReference type="ARBA" id="ARBA00018258"/>
    </source>
</evidence>
<dbReference type="InterPro" id="IPR013786">
    <property type="entry name" value="AcylCoA_DH/ox_N"/>
</dbReference>
<reference evidence="17 18" key="1">
    <citation type="submission" date="2019-03" db="EMBL/GenBank/DDBJ databases">
        <title>Genomic Encyclopedia of Type Strains, Phase III (KMG-III): the genomes of soil and plant-associated and newly described type strains.</title>
        <authorList>
            <person name="Whitman W."/>
        </authorList>
    </citation>
    <scope>NUCLEOTIDE SEQUENCE [LARGE SCALE GENOMIC DNA]</scope>
    <source>
        <strain evidence="17 18">LMG 29544</strain>
    </source>
</reference>
<feature type="active site" description="Proton acceptor" evidence="11">
    <location>
        <position position="248"/>
    </location>
</feature>
<dbReference type="PIRSF" id="PIRSF016578">
    <property type="entry name" value="HsaA"/>
    <property type="match status" value="1"/>
</dbReference>
<dbReference type="EC" id="1.3.8.4" evidence="4"/>
<dbReference type="PANTHER" id="PTHR43884">
    <property type="entry name" value="ACYL-COA DEHYDROGENASE"/>
    <property type="match status" value="1"/>
</dbReference>
<dbReference type="SUPFAM" id="SSF47203">
    <property type="entry name" value="Acyl-CoA dehydrogenase C-terminal domain-like"/>
    <property type="match status" value="1"/>
</dbReference>
<dbReference type="SUPFAM" id="SSF56645">
    <property type="entry name" value="Acyl-CoA dehydrogenase NM domain-like"/>
    <property type="match status" value="1"/>
</dbReference>
<feature type="binding site" evidence="13">
    <location>
        <position position="274"/>
    </location>
    <ligand>
        <name>FAD</name>
        <dbReference type="ChEBI" id="CHEBI:57692"/>
    </ligand>
</feature>
<dbReference type="FunFam" id="2.40.110.10:FF:000004">
    <property type="entry name" value="Isovaleryl-CoA dehydrogenase, mitochondrial"/>
    <property type="match status" value="1"/>
</dbReference>
<evidence type="ECO:0000256" key="9">
    <source>
        <dbReference type="ARBA" id="ARBA00023002"/>
    </source>
</evidence>
<feature type="domain" description="Acyl-CoA oxidase/dehydrogenase middle" evidence="15">
    <location>
        <begin position="128"/>
        <end position="223"/>
    </location>
</feature>
<keyword evidence="18" id="KW-1185">Reference proteome</keyword>
<keyword evidence="6" id="KW-0285">Flavoprotein</keyword>
<dbReference type="PROSITE" id="PS00073">
    <property type="entry name" value="ACYL_COA_DH_2"/>
    <property type="match status" value="1"/>
</dbReference>
<dbReference type="InterPro" id="IPR037069">
    <property type="entry name" value="AcylCoA_DH/ox_N_sf"/>
</dbReference>
<dbReference type="FunFam" id="1.10.540.10:FF:000022">
    <property type="entry name" value="Isovaleryl-CoA dehydrogenase isoform 2"/>
    <property type="match status" value="1"/>
</dbReference>
<comment type="catalytic activity">
    <reaction evidence="10">
        <text>3-methylbutanoyl-CoA + oxidized [electron-transfer flavoprotein] + H(+) = 3-methylbut-2-enoyl-CoA + reduced [electron-transfer flavoprotein]</text>
        <dbReference type="Rhea" id="RHEA:12276"/>
        <dbReference type="Rhea" id="RHEA-COMP:10685"/>
        <dbReference type="Rhea" id="RHEA-COMP:10686"/>
        <dbReference type="ChEBI" id="CHEBI:15378"/>
        <dbReference type="ChEBI" id="CHEBI:57344"/>
        <dbReference type="ChEBI" id="CHEBI:57345"/>
        <dbReference type="ChEBI" id="CHEBI:57692"/>
        <dbReference type="ChEBI" id="CHEBI:58307"/>
        <dbReference type="EC" id="1.3.8.4"/>
    </reaction>
</comment>
<accession>A0A4R8M3L8</accession>
<evidence type="ECO:0000259" key="15">
    <source>
        <dbReference type="Pfam" id="PF02770"/>
    </source>
</evidence>
<sequence>MSTLPGLQFPLGEEIEMLRDSISNFAAKEIAPRAGEIDRTDQFPMDLWRKFGNLGVLGMTVAEEYGGANMGYTAHMVAMEEISRASASVGLSYGAHSNLCVNQIHRNGTETQKRKFLPKLVSGEHVGALAMSESNAGSDVVSMKLRARKKGDRYVLNGTKMWITNGPDCDTLVVYAKTDIEAGSRGITAFIVEKGMPGFSVAQKLDKLGMRGSHTGELVLQDVEVPEENVLGELNGGVKVLMSGLDYERAVLAGGPTGIMAAVMDSVVPYIHDRKQFGQPIGEFQLIQAKVADLYTTYQACRAYLYAVGRSLDTLGKDHVRQVRKDCAGVILYTAEKATWMAGEAIQILGGNGYINEYPVGRLWRDAKLYEIGAGTSEIRRMLIGRELFAETM</sequence>
<dbReference type="InterPro" id="IPR046373">
    <property type="entry name" value="Acyl-CoA_Oxase/DH_mid-dom_sf"/>
</dbReference>
<evidence type="ECO:0000256" key="8">
    <source>
        <dbReference type="ARBA" id="ARBA00022946"/>
    </source>
</evidence>
<protein>
    <recommendedName>
        <fullName evidence="5">Isovaleryl-CoA dehydrogenase, mitochondrial</fullName>
        <ecNumber evidence="4">1.3.8.4</ecNumber>
    </recommendedName>
</protein>
<evidence type="ECO:0000256" key="3">
    <source>
        <dbReference type="ARBA" id="ARBA00009347"/>
    </source>
</evidence>
<feature type="domain" description="Acyl-CoA dehydrogenase/oxidase C-terminal" evidence="14">
    <location>
        <begin position="235"/>
        <end position="388"/>
    </location>
</feature>
<dbReference type="EMBL" id="SORE01000002">
    <property type="protein sequence ID" value="TDY54144.1"/>
    <property type="molecule type" value="Genomic_DNA"/>
</dbReference>
<dbReference type="Gene3D" id="1.10.540.10">
    <property type="entry name" value="Acyl-CoA dehydrogenase/oxidase, N-terminal domain"/>
    <property type="match status" value="1"/>
</dbReference>
<evidence type="ECO:0000256" key="11">
    <source>
        <dbReference type="PIRSR" id="PIRSR634183-1"/>
    </source>
</evidence>
<gene>
    <name evidence="17" type="ORF">BX592_102291</name>
</gene>
<dbReference type="InterPro" id="IPR009075">
    <property type="entry name" value="AcylCo_DH/oxidase_C"/>
</dbReference>
<dbReference type="Pfam" id="PF02771">
    <property type="entry name" value="Acyl-CoA_dh_N"/>
    <property type="match status" value="1"/>
</dbReference>
<dbReference type="CDD" id="cd01156">
    <property type="entry name" value="IVD"/>
    <property type="match status" value="1"/>
</dbReference>
<feature type="binding site" evidence="12">
    <location>
        <position position="138"/>
    </location>
    <ligand>
        <name>substrate</name>
    </ligand>
</feature>
<feature type="binding site" evidence="12">
    <location>
        <begin position="246"/>
        <end position="249"/>
    </location>
    <ligand>
        <name>substrate</name>
    </ligand>
</feature>
<feature type="binding site" evidence="13">
    <location>
        <begin position="129"/>
        <end position="138"/>
    </location>
    <ligand>
        <name>FAD</name>
        <dbReference type="ChEBI" id="CHEBI:57692"/>
    </ligand>
</feature>
<dbReference type="InterPro" id="IPR006091">
    <property type="entry name" value="Acyl-CoA_Oxase/DH_mid-dom"/>
</dbReference>
<dbReference type="InterPro" id="IPR006089">
    <property type="entry name" value="Acyl-CoA_DH_CS"/>
</dbReference>
<evidence type="ECO:0000313" key="18">
    <source>
        <dbReference type="Proteomes" id="UP000295509"/>
    </source>
</evidence>
<evidence type="ECO:0000256" key="6">
    <source>
        <dbReference type="ARBA" id="ARBA00022630"/>
    </source>
</evidence>
<dbReference type="Gene3D" id="2.40.110.10">
    <property type="entry name" value="Butyryl-CoA Dehydrogenase, subunit A, domain 2"/>
    <property type="match status" value="1"/>
</dbReference>
<evidence type="ECO:0000256" key="10">
    <source>
        <dbReference type="ARBA" id="ARBA00052875"/>
    </source>
</evidence>
<evidence type="ECO:0000256" key="2">
    <source>
        <dbReference type="ARBA" id="ARBA00004898"/>
    </source>
</evidence>
<organism evidence="17 18">
    <name type="scientific">Paraburkholderia rhizosphaerae</name>
    <dbReference type="NCBI Taxonomy" id="480658"/>
    <lineage>
        <taxon>Bacteria</taxon>
        <taxon>Pseudomonadati</taxon>
        <taxon>Pseudomonadota</taxon>
        <taxon>Betaproteobacteria</taxon>
        <taxon>Burkholderiales</taxon>
        <taxon>Burkholderiaceae</taxon>
        <taxon>Paraburkholderia</taxon>
    </lineage>
</organism>
<dbReference type="Gene3D" id="1.20.140.10">
    <property type="entry name" value="Butyryl-CoA Dehydrogenase, subunit A, domain 3"/>
    <property type="match status" value="1"/>
</dbReference>
<evidence type="ECO:0000256" key="13">
    <source>
        <dbReference type="PIRSR" id="PIRSR634183-3"/>
    </source>
</evidence>
<dbReference type="OrthoDB" id="9770681at2"/>
<name>A0A4R8M3L8_9BURK</name>